<evidence type="ECO:0000313" key="4">
    <source>
        <dbReference type="Proteomes" id="UP001217918"/>
    </source>
</evidence>
<keyword evidence="2" id="KW-1133">Transmembrane helix</keyword>
<evidence type="ECO:0000313" key="3">
    <source>
        <dbReference type="EMBL" id="KAK2074322.1"/>
    </source>
</evidence>
<comment type="caution">
    <text evidence="3">The sequence shown here is derived from an EMBL/GenBank/DDBJ whole genome shotgun (WGS) entry which is preliminary data.</text>
</comment>
<organism evidence="3 4">
    <name type="scientific">Phyllachora maydis</name>
    <dbReference type="NCBI Taxonomy" id="1825666"/>
    <lineage>
        <taxon>Eukaryota</taxon>
        <taxon>Fungi</taxon>
        <taxon>Dikarya</taxon>
        <taxon>Ascomycota</taxon>
        <taxon>Pezizomycotina</taxon>
        <taxon>Sordariomycetes</taxon>
        <taxon>Sordariomycetidae</taxon>
        <taxon>Phyllachorales</taxon>
        <taxon>Phyllachoraceae</taxon>
        <taxon>Phyllachora</taxon>
    </lineage>
</organism>
<dbReference type="EMBL" id="JAQQPM010000008">
    <property type="protein sequence ID" value="KAK2074322.1"/>
    <property type="molecule type" value="Genomic_DNA"/>
</dbReference>
<evidence type="ECO:0000256" key="1">
    <source>
        <dbReference type="SAM" id="MobiDB-lite"/>
    </source>
</evidence>
<evidence type="ECO:0000256" key="2">
    <source>
        <dbReference type="SAM" id="Phobius"/>
    </source>
</evidence>
<proteinExistence type="predicted"/>
<reference evidence="3" key="1">
    <citation type="journal article" date="2023" name="Mol. Plant Microbe Interact.">
        <title>Elucidating the Obligate Nature and Biological Capacity of an Invasive Fungal Corn Pathogen.</title>
        <authorList>
            <person name="MacCready J.S."/>
            <person name="Roggenkamp E.M."/>
            <person name="Gdanetz K."/>
            <person name="Chilvers M.I."/>
        </authorList>
    </citation>
    <scope>NUCLEOTIDE SEQUENCE</scope>
    <source>
        <strain evidence="3">PM02</strain>
    </source>
</reference>
<name>A0AAD9ICG5_9PEZI</name>
<feature type="region of interest" description="Disordered" evidence="1">
    <location>
        <begin position="1"/>
        <end position="102"/>
    </location>
</feature>
<feature type="transmembrane region" description="Helical" evidence="2">
    <location>
        <begin position="104"/>
        <end position="125"/>
    </location>
</feature>
<protein>
    <submittedName>
        <fullName evidence="3">Uncharacterized protein</fullName>
    </submittedName>
</protein>
<gene>
    <name evidence="3" type="ORF">P8C59_008539</name>
</gene>
<keyword evidence="2" id="KW-0472">Membrane</keyword>
<dbReference type="Proteomes" id="UP001217918">
    <property type="component" value="Unassembled WGS sequence"/>
</dbReference>
<sequence>MGTSEDHTAPEVAQQNYPELATGPDPPEPVPHAHPGPPSSPSQHPYPYPYPHHHHQPLYHQDAHQPKPETPLPASHTPVDSTAGRGHHPAAPPTAGRGPSRRRALALSSCAGALLVAAVIGLAVGTGVEADRARRAESRLASLVAAAPTGFDALDRGCTDTPEQVNGTTYRSFSLLGDQAFTVYCNLDTPHGPLYSLFTADFDTCMDACSAWTLYTPGRFGSSINTTCAAVSFIPLWTSKANATTGTAPGNCYLKPGPQDPSALKTPNIGTEVHAGLLAGA</sequence>
<keyword evidence="4" id="KW-1185">Reference proteome</keyword>
<dbReference type="AlphaFoldDB" id="A0AAD9ICG5"/>
<accession>A0AAD9ICG5</accession>
<feature type="compositionally biased region" description="Pro residues" evidence="1">
    <location>
        <begin position="24"/>
        <end position="50"/>
    </location>
</feature>
<keyword evidence="2" id="KW-0812">Transmembrane</keyword>